<evidence type="ECO:0000313" key="1">
    <source>
        <dbReference type="EMBL" id="MCV6991810.1"/>
    </source>
</evidence>
<name>A0AAW5S8D1_MYCBC</name>
<evidence type="ECO:0000313" key="2">
    <source>
        <dbReference type="Proteomes" id="UP001207588"/>
    </source>
</evidence>
<proteinExistence type="predicted"/>
<comment type="caution">
    <text evidence="1">The sequence shown here is derived from an EMBL/GenBank/DDBJ whole genome shotgun (WGS) entry which is preliminary data.</text>
</comment>
<dbReference type="Proteomes" id="UP001207588">
    <property type="component" value="Unassembled WGS sequence"/>
</dbReference>
<organism evidence="1 2">
    <name type="scientific">Mycobacterium bouchedurhonense</name>
    <dbReference type="NCBI Taxonomy" id="701041"/>
    <lineage>
        <taxon>Bacteria</taxon>
        <taxon>Bacillati</taxon>
        <taxon>Actinomycetota</taxon>
        <taxon>Actinomycetes</taxon>
        <taxon>Mycobacteriales</taxon>
        <taxon>Mycobacteriaceae</taxon>
        <taxon>Mycobacterium</taxon>
        <taxon>Mycobacterium avium complex (MAC)</taxon>
    </lineage>
</organism>
<accession>A0AAW5S8D1</accession>
<gene>
    <name evidence="1" type="ORF">H7I91_21480</name>
</gene>
<dbReference type="EMBL" id="JACKTG010000073">
    <property type="protein sequence ID" value="MCV6991810.1"/>
    <property type="molecule type" value="Genomic_DNA"/>
</dbReference>
<reference evidence="1" key="1">
    <citation type="submission" date="2020-07" db="EMBL/GenBank/DDBJ databases">
        <authorList>
            <person name="Pettersson B.M.F."/>
            <person name="Behra P.R.K."/>
            <person name="Ramesh M."/>
            <person name="Das S."/>
            <person name="Dasgupta S."/>
            <person name="Kirsebom L.A."/>
        </authorList>
    </citation>
    <scope>NUCLEOTIDE SEQUENCE</scope>
    <source>
        <strain evidence="1">DSM 45439</strain>
    </source>
</reference>
<dbReference type="AlphaFoldDB" id="A0AAW5S8D1"/>
<dbReference type="RefSeq" id="WP_139800230.1">
    <property type="nucleotide sequence ID" value="NZ_JACKTG010000073.1"/>
</dbReference>
<reference evidence="1" key="2">
    <citation type="journal article" date="2022" name="BMC Genomics">
        <title>Comparative genome analysis of mycobacteria focusing on tRNA and non-coding RNA.</title>
        <authorList>
            <person name="Behra P.R.K."/>
            <person name="Pettersson B.M.F."/>
            <person name="Ramesh M."/>
            <person name="Das S."/>
            <person name="Dasgupta S."/>
            <person name="Kirsebom L.A."/>
        </authorList>
    </citation>
    <scope>NUCLEOTIDE SEQUENCE</scope>
    <source>
        <strain evidence="1">DSM 45439</strain>
    </source>
</reference>
<protein>
    <submittedName>
        <fullName evidence="1">Uncharacterized protein</fullName>
    </submittedName>
</protein>
<sequence>MTSSSQFHCGEDVKFFEQVTGRSYAAETAKDNDAEALALHEIVSGSKADWEPYVTNGDWRRALDAWFTASIELRDYSYVIGEPSRTDYAGRNWKNCAAN</sequence>